<keyword evidence="4 7" id="KW-0745">Spermidine biosynthesis</keyword>
<dbReference type="Gene3D" id="2.30.140.10">
    <property type="entry name" value="Spermidine synthase, tetramerisation domain"/>
    <property type="match status" value="1"/>
</dbReference>
<comment type="subunit">
    <text evidence="4">Homodimer or homotetramer.</text>
</comment>
<evidence type="ECO:0000256" key="1">
    <source>
        <dbReference type="ARBA" id="ARBA00007867"/>
    </source>
</evidence>
<dbReference type="PROSITE" id="PS51006">
    <property type="entry name" value="PABS_2"/>
    <property type="match status" value="1"/>
</dbReference>
<comment type="function">
    <text evidence="4">Catalyzes the irreversible transfer of a propylamine group from the amino donor S-adenosylmethioninamine (decarboxy-AdoMet) to putrescine (1,4-diaminobutane) to yield spermidine.</text>
</comment>
<dbReference type="InterPro" id="IPR035246">
    <property type="entry name" value="Spermidine_synt_N"/>
</dbReference>
<feature type="binding site" evidence="4">
    <location>
        <position position="34"/>
    </location>
    <ligand>
        <name>S-methyl-5'-thioadenosine</name>
        <dbReference type="ChEBI" id="CHEBI:17509"/>
    </ligand>
</feature>
<dbReference type="EMBL" id="BMOF01000003">
    <property type="protein sequence ID" value="GGJ93138.1"/>
    <property type="molecule type" value="Genomic_DNA"/>
</dbReference>
<keyword evidence="2 4" id="KW-0808">Transferase</keyword>
<evidence type="ECO:0000259" key="8">
    <source>
        <dbReference type="PROSITE" id="PS51006"/>
    </source>
</evidence>
<reference evidence="9" key="2">
    <citation type="submission" date="2020-09" db="EMBL/GenBank/DDBJ databases">
        <authorList>
            <person name="Sun Q."/>
            <person name="Ohkuma M."/>
        </authorList>
    </citation>
    <scope>NUCLEOTIDE SEQUENCE</scope>
    <source>
        <strain evidence="9">JCM 14719</strain>
    </source>
</reference>
<feature type="binding site" evidence="4">
    <location>
        <position position="109"/>
    </location>
    <ligand>
        <name>S-methyl-5'-thioadenosine</name>
        <dbReference type="ChEBI" id="CHEBI:17509"/>
    </ligand>
</feature>
<feature type="active site" description="Proton acceptor" evidence="4 5">
    <location>
        <position position="158"/>
    </location>
</feature>
<dbReference type="RefSeq" id="WP_083463035.1">
    <property type="nucleotide sequence ID" value="NZ_BMOF01000003.1"/>
</dbReference>
<evidence type="ECO:0000256" key="7">
    <source>
        <dbReference type="RuleBase" id="RU003837"/>
    </source>
</evidence>
<proteinExistence type="inferred from homology"/>
<keyword evidence="3 4" id="KW-0620">Polyamine biosynthesis</keyword>
<dbReference type="InterPro" id="IPR037163">
    <property type="entry name" value="Spermidine_synt_N_sf"/>
</dbReference>
<dbReference type="GO" id="GO:0008295">
    <property type="term" value="P:spermidine biosynthetic process"/>
    <property type="evidence" value="ECO:0007669"/>
    <property type="project" value="UniProtKB-UniRule"/>
</dbReference>
<evidence type="ECO:0000256" key="5">
    <source>
        <dbReference type="PROSITE-ProRule" id="PRU00354"/>
    </source>
</evidence>
<keyword evidence="10" id="KW-1185">Reference proteome</keyword>
<dbReference type="EC" id="2.5.1.16" evidence="4"/>
<comment type="caution">
    <text evidence="4">Lacks conserved residue(s) required for the propagation of feature annotation.</text>
</comment>
<dbReference type="InterPro" id="IPR029063">
    <property type="entry name" value="SAM-dependent_MTases_sf"/>
</dbReference>
<dbReference type="InterPro" id="IPR001045">
    <property type="entry name" value="Spermi_synthase"/>
</dbReference>
<dbReference type="Pfam" id="PF17284">
    <property type="entry name" value="Spermine_synt_N"/>
    <property type="match status" value="1"/>
</dbReference>
<evidence type="ECO:0000256" key="3">
    <source>
        <dbReference type="ARBA" id="ARBA00023115"/>
    </source>
</evidence>
<reference evidence="9" key="1">
    <citation type="journal article" date="2014" name="Int. J. Syst. Evol. Microbiol.">
        <title>Complete genome sequence of Corynebacterium casei LMG S-19264T (=DSM 44701T), isolated from a smear-ripened cheese.</title>
        <authorList>
            <consortium name="US DOE Joint Genome Institute (JGI-PGF)"/>
            <person name="Walter F."/>
            <person name="Albersmeier A."/>
            <person name="Kalinowski J."/>
            <person name="Ruckert C."/>
        </authorList>
    </citation>
    <scope>NUCLEOTIDE SEQUENCE</scope>
    <source>
        <strain evidence="9">JCM 14719</strain>
    </source>
</reference>
<sequence>MKATQLWFTEDQTPGYKVQWRLREVLHTEQTPFQELAIVDTYDFGKALLLDGIIQVTEKDHFIYNEMITHIPLSAHPNPRRVLIIGGGDGGALRECLKYETVERVDMVEIDEQVVANCEKYLPEIASEFRNPRARLIFEDGLKYIKTVQGEYDVVIVDSSDPVGPAVQLFERPFYEDVARALKDDGLMVCQSESPFFNIDVLRKVVTALRDLFPVVRPYLAVIPTYPSGLWSFTLASKKVDPLAVPRERLKARDTQYYNPDMFYGAFVLPEMVKRAIE</sequence>
<evidence type="ECO:0000313" key="9">
    <source>
        <dbReference type="EMBL" id="GGJ93138.1"/>
    </source>
</evidence>
<protein>
    <recommendedName>
        <fullName evidence="4">Polyamine aminopropyltransferase</fullName>
    </recommendedName>
    <alternativeName>
        <fullName evidence="4">Putrescine aminopropyltransferase</fullName>
        <shortName evidence="4">PAPT</shortName>
    </alternativeName>
    <alternativeName>
        <fullName evidence="4">Spermidine synthase</fullName>
        <shortName evidence="4">SPDS</shortName>
        <shortName evidence="4">SPDSY</shortName>
        <ecNumber evidence="4">2.5.1.16</ecNumber>
    </alternativeName>
</protein>
<dbReference type="UniPathway" id="UPA00248">
    <property type="reaction ID" value="UER00314"/>
</dbReference>
<dbReference type="Pfam" id="PF01564">
    <property type="entry name" value="Spermine_synth"/>
    <property type="match status" value="1"/>
</dbReference>
<feature type="binding site" evidence="4">
    <location>
        <position position="165"/>
    </location>
    <ligand>
        <name>S-methyl-5'-thioadenosine</name>
        <dbReference type="ChEBI" id="CHEBI:17509"/>
    </ligand>
</feature>
<dbReference type="Proteomes" id="UP000637720">
    <property type="component" value="Unassembled WGS sequence"/>
</dbReference>
<dbReference type="InterPro" id="IPR030374">
    <property type="entry name" value="PABS"/>
</dbReference>
<comment type="similarity">
    <text evidence="1 4 6">Belongs to the spermidine/spermine synthase family.</text>
</comment>
<dbReference type="GO" id="GO:0004766">
    <property type="term" value="F:spermidine synthase activity"/>
    <property type="evidence" value="ECO:0007669"/>
    <property type="project" value="UniProtKB-UniRule"/>
</dbReference>
<dbReference type="AlphaFoldDB" id="A0A8J3B3L0"/>
<dbReference type="NCBIfam" id="TIGR00417">
    <property type="entry name" value="speE"/>
    <property type="match status" value="1"/>
</dbReference>
<dbReference type="NCBIfam" id="NF002010">
    <property type="entry name" value="PRK00811.1"/>
    <property type="match status" value="1"/>
</dbReference>
<dbReference type="PANTHER" id="PTHR11558">
    <property type="entry name" value="SPERMIDINE/SPERMINE SYNTHASE"/>
    <property type="match status" value="1"/>
</dbReference>
<dbReference type="CDD" id="cd02440">
    <property type="entry name" value="AdoMet_MTases"/>
    <property type="match status" value="1"/>
</dbReference>
<dbReference type="InterPro" id="IPR030373">
    <property type="entry name" value="PABS_CS"/>
</dbReference>
<dbReference type="PANTHER" id="PTHR11558:SF11">
    <property type="entry name" value="SPERMIDINE SYNTHASE"/>
    <property type="match status" value="1"/>
</dbReference>
<evidence type="ECO:0000256" key="6">
    <source>
        <dbReference type="RuleBase" id="RU003836"/>
    </source>
</evidence>
<comment type="caution">
    <text evidence="9">The sequence shown here is derived from an EMBL/GenBank/DDBJ whole genome shotgun (WGS) entry which is preliminary data.</text>
</comment>
<name>A0A8J3B3L0_9BACI</name>
<accession>A0A8J3B3L0</accession>
<evidence type="ECO:0000256" key="4">
    <source>
        <dbReference type="HAMAP-Rule" id="MF_00198"/>
    </source>
</evidence>
<feature type="domain" description="PABS" evidence="8">
    <location>
        <begin position="5"/>
        <end position="238"/>
    </location>
</feature>
<gene>
    <name evidence="4 9" type="primary">speE</name>
    <name evidence="9" type="ORF">GCM10007043_03570</name>
</gene>
<feature type="binding site" evidence="4">
    <location>
        <position position="89"/>
    </location>
    <ligand>
        <name>spermidine</name>
        <dbReference type="ChEBI" id="CHEBI:57834"/>
    </ligand>
</feature>
<evidence type="ECO:0000313" key="10">
    <source>
        <dbReference type="Proteomes" id="UP000637720"/>
    </source>
</evidence>
<evidence type="ECO:0000256" key="2">
    <source>
        <dbReference type="ARBA" id="ARBA00022679"/>
    </source>
</evidence>
<organism evidence="9 10">
    <name type="scientific">Calditerricola satsumensis</name>
    <dbReference type="NCBI Taxonomy" id="373054"/>
    <lineage>
        <taxon>Bacteria</taxon>
        <taxon>Bacillati</taxon>
        <taxon>Bacillota</taxon>
        <taxon>Bacilli</taxon>
        <taxon>Bacillales</taxon>
        <taxon>Bacillaceae</taxon>
        <taxon>Calditerricola</taxon>
    </lineage>
</organism>
<dbReference type="Gene3D" id="3.40.50.150">
    <property type="entry name" value="Vaccinia Virus protein VP39"/>
    <property type="match status" value="1"/>
</dbReference>
<dbReference type="PROSITE" id="PS01330">
    <property type="entry name" value="PABS_1"/>
    <property type="match status" value="1"/>
</dbReference>
<comment type="pathway">
    <text evidence="4">Amine and polyamine biosynthesis; spermidine biosynthesis; spermidine from putrescine: step 1/1.</text>
</comment>
<dbReference type="SUPFAM" id="SSF53335">
    <property type="entry name" value="S-adenosyl-L-methionine-dependent methyltransferases"/>
    <property type="match status" value="1"/>
</dbReference>
<comment type="catalytic activity">
    <reaction evidence="4 7">
        <text>S-adenosyl 3-(methylsulfanyl)propylamine + putrescine = S-methyl-5'-thioadenosine + spermidine + H(+)</text>
        <dbReference type="Rhea" id="RHEA:12721"/>
        <dbReference type="ChEBI" id="CHEBI:15378"/>
        <dbReference type="ChEBI" id="CHEBI:17509"/>
        <dbReference type="ChEBI" id="CHEBI:57443"/>
        <dbReference type="ChEBI" id="CHEBI:57834"/>
        <dbReference type="ChEBI" id="CHEBI:326268"/>
        <dbReference type="EC" id="2.5.1.16"/>
    </reaction>
</comment>
<feature type="binding site" evidence="4">
    <location>
        <begin position="140"/>
        <end position="141"/>
    </location>
    <ligand>
        <name>S-methyl-5'-thioadenosine</name>
        <dbReference type="ChEBI" id="CHEBI:17509"/>
    </ligand>
</feature>
<feature type="binding site" evidence="4">
    <location>
        <begin position="158"/>
        <end position="161"/>
    </location>
    <ligand>
        <name>spermidine</name>
        <dbReference type="ChEBI" id="CHEBI:57834"/>
    </ligand>
</feature>
<dbReference type="HAMAP" id="MF_00198">
    <property type="entry name" value="Spermidine_synth"/>
    <property type="match status" value="1"/>
</dbReference>